<accession>A0ABU7MGH8</accession>
<dbReference type="Proteomes" id="UP001347146">
    <property type="component" value="Unassembled WGS sequence"/>
</dbReference>
<feature type="compositionally biased region" description="Basic and acidic residues" evidence="1">
    <location>
        <begin position="387"/>
        <end position="404"/>
    </location>
</feature>
<feature type="compositionally biased region" description="Polar residues" evidence="1">
    <location>
        <begin position="325"/>
        <end position="346"/>
    </location>
</feature>
<evidence type="ECO:0000313" key="2">
    <source>
        <dbReference type="EMBL" id="MEE3852140.1"/>
    </source>
</evidence>
<dbReference type="GO" id="GO:0004519">
    <property type="term" value="F:endonuclease activity"/>
    <property type="evidence" value="ECO:0007669"/>
    <property type="project" value="UniProtKB-KW"/>
</dbReference>
<keyword evidence="2" id="KW-0540">Nuclease</keyword>
<organism evidence="2 3">
    <name type="scientific">Gordonia sesuvii</name>
    <dbReference type="NCBI Taxonomy" id="3116777"/>
    <lineage>
        <taxon>Bacteria</taxon>
        <taxon>Bacillati</taxon>
        <taxon>Actinomycetota</taxon>
        <taxon>Actinomycetes</taxon>
        <taxon>Mycobacteriales</taxon>
        <taxon>Gordoniaceae</taxon>
        <taxon>Gordonia</taxon>
    </lineage>
</organism>
<dbReference type="RefSeq" id="WP_330434050.1">
    <property type="nucleotide sequence ID" value="NZ_JAZDUF010000005.1"/>
</dbReference>
<feature type="region of interest" description="Disordered" evidence="1">
    <location>
        <begin position="133"/>
        <end position="190"/>
    </location>
</feature>
<evidence type="ECO:0000313" key="3">
    <source>
        <dbReference type="Proteomes" id="UP001347146"/>
    </source>
</evidence>
<feature type="region of interest" description="Disordered" evidence="1">
    <location>
        <begin position="312"/>
        <end position="464"/>
    </location>
</feature>
<feature type="compositionally biased region" description="Low complexity" evidence="1">
    <location>
        <begin position="363"/>
        <end position="383"/>
    </location>
</feature>
<name>A0ABU7MGH8_9ACTN</name>
<feature type="compositionally biased region" description="Acidic residues" evidence="1">
    <location>
        <begin position="157"/>
        <end position="177"/>
    </location>
</feature>
<dbReference type="EMBL" id="JAZDUF010000005">
    <property type="protein sequence ID" value="MEE3852140.1"/>
    <property type="molecule type" value="Genomic_DNA"/>
</dbReference>
<feature type="compositionally biased region" description="Pro residues" evidence="1">
    <location>
        <begin position="455"/>
        <end position="464"/>
    </location>
</feature>
<sequence>MFTYTDPAADDNLLSSVGAEGLGAFARDALRLSRQAEARALLMAYHIGESAYNERLFGADGRHRMIFGQTARNTAVGEISLALRINKTKAGEWYSLGASLQEYPKIRMAYLAGEFSTHRMSVMVHAADIAPKGDLRDQLPNPDDITDDAADKPTDPTLDDLLDNDDEADDTDPDAEVQPEPQPDQDGPVSFEDLALELGNRASTDTALRDDLADAVISLDPDGAAESRDAIAEAFENITFSNEAGGHMNLDACMPAEHGVHLRDRITKLVAARVCKNDPRTLGRQRILAFGEIVGIPGATLACECGEDTCTAGQARTKRGKRTAPPTTGGNASNQPHPETAETTDTTGHEIDPSDGDDETGQSPSSASITAPTDAAPTDAEPAVSAENHDTADTTDGSDNHDVAETGSEPDIANVDSTDDDDTTETDADTADDTDNADDDNADDDTDSTEQAAPNPAPIDLPIPPAWTLLHDPTGIEPTRLQGYGAIDPAHADRLAPKAKIITVPTLTTPKPASRLIVVGDRALAPPIDPTGHGGFDIPPPGALIYRPPDRMRAEITYLDRRCRYPYCSRPSHECELDHLVKFNHADPLAGGWSVPFNFAPLCRPDHHRKHDGGWVPTMHTDRTITWRNLRTGETIITYPR</sequence>
<gene>
    <name evidence="2" type="ORF">VZC37_17490</name>
</gene>
<proteinExistence type="predicted"/>
<keyword evidence="3" id="KW-1185">Reference proteome</keyword>
<protein>
    <submittedName>
        <fullName evidence="2">HNH endonuclease signature motif containing protein</fullName>
    </submittedName>
</protein>
<comment type="caution">
    <text evidence="2">The sequence shown here is derived from an EMBL/GenBank/DDBJ whole genome shotgun (WGS) entry which is preliminary data.</text>
</comment>
<reference evidence="2 3" key="1">
    <citation type="submission" date="2024-01" db="EMBL/GenBank/DDBJ databases">
        <title>Draft genome sequence of Gordonia sp. LSe1-13.</title>
        <authorList>
            <person name="Suphannarot A."/>
            <person name="Mingma R."/>
        </authorList>
    </citation>
    <scope>NUCLEOTIDE SEQUENCE [LARGE SCALE GENOMIC DNA]</scope>
    <source>
        <strain evidence="2 3">LSe1-13</strain>
    </source>
</reference>
<dbReference type="CDD" id="cd00085">
    <property type="entry name" value="HNHc"/>
    <property type="match status" value="1"/>
</dbReference>
<dbReference type="InterPro" id="IPR003615">
    <property type="entry name" value="HNH_nuc"/>
</dbReference>
<feature type="compositionally biased region" description="Acidic residues" evidence="1">
    <location>
        <begin position="417"/>
        <end position="448"/>
    </location>
</feature>
<evidence type="ECO:0000256" key="1">
    <source>
        <dbReference type="SAM" id="MobiDB-lite"/>
    </source>
</evidence>
<keyword evidence="2" id="KW-0378">Hydrolase</keyword>
<keyword evidence="2" id="KW-0255">Endonuclease</keyword>